<comment type="caution">
    <text evidence="2">The sequence shown here is derived from an EMBL/GenBank/DDBJ whole genome shotgun (WGS) entry which is preliminary data.</text>
</comment>
<gene>
    <name evidence="2" type="ORF">JX265_006038</name>
</gene>
<dbReference type="Pfam" id="PF06985">
    <property type="entry name" value="HET"/>
    <property type="match status" value="1"/>
</dbReference>
<dbReference type="EMBL" id="JAFIMR010000013">
    <property type="protein sequence ID" value="KAI1870998.1"/>
    <property type="molecule type" value="Genomic_DNA"/>
</dbReference>
<dbReference type="InterPro" id="IPR010730">
    <property type="entry name" value="HET"/>
</dbReference>
<proteinExistence type="predicted"/>
<feature type="domain" description="Heterokaryon incompatibility" evidence="1">
    <location>
        <begin position="2"/>
        <end position="116"/>
    </location>
</feature>
<protein>
    <recommendedName>
        <fullName evidence="1">Heterokaryon incompatibility domain-containing protein</fullName>
    </recommendedName>
</protein>
<evidence type="ECO:0000313" key="2">
    <source>
        <dbReference type="EMBL" id="KAI1870998.1"/>
    </source>
</evidence>
<reference evidence="2" key="1">
    <citation type="submission" date="2021-03" db="EMBL/GenBank/DDBJ databases">
        <title>Revisited historic fungal species revealed as producer of novel bioactive compounds through whole genome sequencing and comparative genomics.</title>
        <authorList>
            <person name="Vignolle G.A."/>
            <person name="Hochenegger N."/>
            <person name="Mach R.L."/>
            <person name="Mach-Aigner A.R."/>
            <person name="Javad Rahimi M."/>
            <person name="Salim K.A."/>
            <person name="Chan C.M."/>
            <person name="Lim L.B.L."/>
            <person name="Cai F."/>
            <person name="Druzhinina I.S."/>
            <person name="U'Ren J.M."/>
            <person name="Derntl C."/>
        </authorList>
    </citation>
    <scope>NUCLEOTIDE SEQUENCE</scope>
    <source>
        <strain evidence="2">TUCIM 5799</strain>
    </source>
</reference>
<dbReference type="PANTHER" id="PTHR33112:SF16">
    <property type="entry name" value="HETEROKARYON INCOMPATIBILITY DOMAIN-CONTAINING PROTEIN"/>
    <property type="match status" value="1"/>
</dbReference>
<sequence>MGFSYIWIDALCIMQDSSDDKAEEIARMMTIYSNATLTIVASRASSVAEGFLTDRTPLGAERRHYVFEIPLSRQDKKQSEGSLILVPPLEEQLSGGVRYYNEVPEPWDLRAWTLQERLLSRRTLKFGKLQTSWICQDDVTDNVTKEHVGTLIRSVESSLPSDPDAVESMSALERRAACLKDWYRLINMATARSLAFNVGRLPVVAGIAEIFASHLQDEYMCGNWRSNLPLELLWMAVSNQGRSSSYIGPSWSWAGFNGIVGSNFVAKLYPGALADADIAILDFRAQHTHPESPYGAAESGLLKVLGYLARVNTKVLLDQEYGAKKINSWAEPSIYDPEHLPRESLSPLFDYSDEMYPDIETGEFPEYPRPVCLLVVAHAERDPAGLILLQGKTTNDPYTRLGLFRATRSYLSRRSEEESDHGFEIRRRTLLKRFWGKLEPQDLWLA</sequence>
<dbReference type="PANTHER" id="PTHR33112">
    <property type="entry name" value="DOMAIN PROTEIN, PUTATIVE-RELATED"/>
    <property type="match status" value="1"/>
</dbReference>
<keyword evidence="3" id="KW-1185">Reference proteome</keyword>
<accession>A0A9P9WMK4</accession>
<evidence type="ECO:0000313" key="3">
    <source>
        <dbReference type="Proteomes" id="UP000829685"/>
    </source>
</evidence>
<organism evidence="2 3">
    <name type="scientific">Neoarthrinium moseri</name>
    <dbReference type="NCBI Taxonomy" id="1658444"/>
    <lineage>
        <taxon>Eukaryota</taxon>
        <taxon>Fungi</taxon>
        <taxon>Dikarya</taxon>
        <taxon>Ascomycota</taxon>
        <taxon>Pezizomycotina</taxon>
        <taxon>Sordariomycetes</taxon>
        <taxon>Xylariomycetidae</taxon>
        <taxon>Amphisphaeriales</taxon>
        <taxon>Apiosporaceae</taxon>
        <taxon>Neoarthrinium</taxon>
    </lineage>
</organism>
<name>A0A9P9WMK4_9PEZI</name>
<dbReference type="Proteomes" id="UP000829685">
    <property type="component" value="Unassembled WGS sequence"/>
</dbReference>
<evidence type="ECO:0000259" key="1">
    <source>
        <dbReference type="Pfam" id="PF06985"/>
    </source>
</evidence>
<dbReference type="AlphaFoldDB" id="A0A9P9WMK4"/>